<proteinExistence type="predicted"/>
<dbReference type="Proteomes" id="UP000190367">
    <property type="component" value="Unassembled WGS sequence"/>
</dbReference>
<evidence type="ECO:0000256" key="1">
    <source>
        <dbReference type="ARBA" id="ARBA00022857"/>
    </source>
</evidence>
<protein>
    <submittedName>
        <fullName evidence="4">NADPH:quinone reductase</fullName>
    </submittedName>
</protein>
<evidence type="ECO:0000313" key="4">
    <source>
        <dbReference type="EMBL" id="SKA06448.1"/>
    </source>
</evidence>
<gene>
    <name evidence="4" type="ORF">SAMN04488128_102554</name>
</gene>
<evidence type="ECO:0000259" key="3">
    <source>
        <dbReference type="SMART" id="SM00829"/>
    </source>
</evidence>
<evidence type="ECO:0000313" key="5">
    <source>
        <dbReference type="Proteomes" id="UP000190367"/>
    </source>
</evidence>
<organism evidence="4 5">
    <name type="scientific">Chitinophaga eiseniae</name>
    <dbReference type="NCBI Taxonomy" id="634771"/>
    <lineage>
        <taxon>Bacteria</taxon>
        <taxon>Pseudomonadati</taxon>
        <taxon>Bacteroidota</taxon>
        <taxon>Chitinophagia</taxon>
        <taxon>Chitinophagales</taxon>
        <taxon>Chitinophagaceae</taxon>
        <taxon>Chitinophaga</taxon>
    </lineage>
</organism>
<keyword evidence="1" id="KW-0521">NADP</keyword>
<dbReference type="EMBL" id="FUWZ01000002">
    <property type="protein sequence ID" value="SKA06448.1"/>
    <property type="molecule type" value="Genomic_DNA"/>
</dbReference>
<dbReference type="InterPro" id="IPR011032">
    <property type="entry name" value="GroES-like_sf"/>
</dbReference>
<dbReference type="PANTHER" id="PTHR48106">
    <property type="entry name" value="QUINONE OXIDOREDUCTASE PIG3-RELATED"/>
    <property type="match status" value="1"/>
</dbReference>
<dbReference type="STRING" id="634771.SAMN04488128_102554"/>
<dbReference type="OrthoDB" id="9787435at2"/>
<dbReference type="Gene3D" id="3.40.50.720">
    <property type="entry name" value="NAD(P)-binding Rossmann-like Domain"/>
    <property type="match status" value="1"/>
</dbReference>
<sequence length="307" mass="31583">MSVKVISINAFGGPEELHVETVELPLAGAGQVLVAVEACGVGLVDVLLRKGVIPGLSPVGFVPGVEVAGTVTGGAAEWIGKRVFAKVNNGGYATQVVADVTSIAEIPDALSSADAVALGINALVAHFSLLRGHYGKGEQILVRGAGGGIGTMTVQLAMVNGARVTAATSSPEKRAMLSALGVQHFDNGDQEYDLIIDAVAGNDVASFLHRLKPNGRYVLNGVAGGFPLPDFAMPLVTLFQKSLAISFLSLHAVADNQLMTAIAAIFALAVQGKITAVIDNVYPLSAAADAHKRLESGRVFGKIVLKV</sequence>
<dbReference type="PANTHER" id="PTHR48106:SF18">
    <property type="entry name" value="QUINONE OXIDOREDUCTASE PIG3"/>
    <property type="match status" value="1"/>
</dbReference>
<name>A0A1T4QT41_9BACT</name>
<dbReference type="SUPFAM" id="SSF51735">
    <property type="entry name" value="NAD(P)-binding Rossmann-fold domains"/>
    <property type="match status" value="1"/>
</dbReference>
<dbReference type="GO" id="GO:0016651">
    <property type="term" value="F:oxidoreductase activity, acting on NAD(P)H"/>
    <property type="evidence" value="ECO:0007669"/>
    <property type="project" value="TreeGrafter"/>
</dbReference>
<dbReference type="InterPro" id="IPR020843">
    <property type="entry name" value="ER"/>
</dbReference>
<dbReference type="Gene3D" id="3.90.180.10">
    <property type="entry name" value="Medium-chain alcohol dehydrogenases, catalytic domain"/>
    <property type="match status" value="1"/>
</dbReference>
<dbReference type="InterPro" id="IPR036291">
    <property type="entry name" value="NAD(P)-bd_dom_sf"/>
</dbReference>
<dbReference type="InterPro" id="IPR013154">
    <property type="entry name" value="ADH-like_N"/>
</dbReference>
<dbReference type="Pfam" id="PF08240">
    <property type="entry name" value="ADH_N"/>
    <property type="match status" value="1"/>
</dbReference>
<dbReference type="SMART" id="SM00829">
    <property type="entry name" value="PKS_ER"/>
    <property type="match status" value="1"/>
</dbReference>
<dbReference type="SUPFAM" id="SSF50129">
    <property type="entry name" value="GroES-like"/>
    <property type="match status" value="1"/>
</dbReference>
<dbReference type="RefSeq" id="WP_078669091.1">
    <property type="nucleotide sequence ID" value="NZ_FUWZ01000002.1"/>
</dbReference>
<keyword evidence="2" id="KW-0560">Oxidoreductase</keyword>
<dbReference type="AlphaFoldDB" id="A0A1T4QT41"/>
<dbReference type="Pfam" id="PF13602">
    <property type="entry name" value="ADH_zinc_N_2"/>
    <property type="match status" value="1"/>
</dbReference>
<dbReference type="GO" id="GO:0070402">
    <property type="term" value="F:NADPH binding"/>
    <property type="evidence" value="ECO:0007669"/>
    <property type="project" value="TreeGrafter"/>
</dbReference>
<keyword evidence="5" id="KW-1185">Reference proteome</keyword>
<reference evidence="5" key="1">
    <citation type="submission" date="2017-02" db="EMBL/GenBank/DDBJ databases">
        <authorList>
            <person name="Varghese N."/>
            <person name="Submissions S."/>
        </authorList>
    </citation>
    <scope>NUCLEOTIDE SEQUENCE [LARGE SCALE GENOMIC DNA]</scope>
    <source>
        <strain evidence="5">DSM 22224</strain>
    </source>
</reference>
<evidence type="ECO:0000256" key="2">
    <source>
        <dbReference type="ARBA" id="ARBA00023002"/>
    </source>
</evidence>
<feature type="domain" description="Enoyl reductase (ER)" evidence="3">
    <location>
        <begin position="12"/>
        <end position="305"/>
    </location>
</feature>
<accession>A0A1T4QT41</accession>